<keyword evidence="4" id="KW-0378">Hydrolase</keyword>
<evidence type="ECO:0000313" key="10">
    <source>
        <dbReference type="EMBL" id="CAD9990883.1"/>
    </source>
</evidence>
<reference evidence="10" key="1">
    <citation type="submission" date="2021-01" db="EMBL/GenBank/DDBJ databases">
        <authorList>
            <person name="Corre E."/>
            <person name="Pelletier E."/>
            <person name="Niang G."/>
            <person name="Scheremetjew M."/>
            <person name="Finn R."/>
            <person name="Kale V."/>
            <person name="Holt S."/>
            <person name="Cochrane G."/>
            <person name="Meng A."/>
            <person name="Brown T."/>
            <person name="Cohen L."/>
        </authorList>
    </citation>
    <scope>NUCLEOTIDE SEQUENCE</scope>
    <source>
        <strain evidence="10">CCMP125</strain>
    </source>
</reference>
<dbReference type="GO" id="GO:0046872">
    <property type="term" value="F:metal ion binding"/>
    <property type="evidence" value="ECO:0007669"/>
    <property type="project" value="UniProtKB-KW"/>
</dbReference>
<evidence type="ECO:0000256" key="4">
    <source>
        <dbReference type="ARBA" id="ARBA00022801"/>
    </source>
</evidence>
<sequence length="482" mass="52501">MTSSPAHPGAISDRRQSVTERNHTENKGGGAEALRLQAGEDGKKYDDSGIVRKRTEVEIQVLSHVQQAEGIVKTLEKEEEIATKLPEISLFLPDVLQNAIFVGHIVTDLDSVAGAMGAAALYGGTAALASPINSETVFAFQEWGVPMPQYIEDLLEENPKADICLVDHQQTSQLNPVIPVENIVGVIDHHALQSKTIVTDKPIYMDIRPWGSMSTIIAHTFLTHKRAPPKPIAGMLLCAILSDTLNLLGPTTTEWDRLMVAVLSDIAEVNDIQLLASRQFKAKSRELASLSAVGLVKGDQKSFSFDMPDGGFVGEIGFAVVETTNDTVIVNRVEELMPEMLICKKERGYSCLFLAIVNIVEMHSYLLLCGPSEVSLAQSAFPDAPLVDKASKDSEAILMDLGSRVSRKKDFIPAVTASIKKGWVQPSSTSGMKRVMSEAFDVEDAGTLDVDPNDPYGRIQRSNSIIVKKRPSEKLQPMQVEA</sequence>
<dbReference type="EC" id="3.6.1.1" evidence="2"/>
<dbReference type="SUPFAM" id="SSF64182">
    <property type="entry name" value="DHH phosphoesterases"/>
    <property type="match status" value="1"/>
</dbReference>
<dbReference type="Pfam" id="PF02833">
    <property type="entry name" value="DHHA2"/>
    <property type="match status" value="1"/>
</dbReference>
<comment type="cofactor">
    <cofactor evidence="1">
        <name>Mn(2+)</name>
        <dbReference type="ChEBI" id="CHEBI:29035"/>
    </cofactor>
</comment>
<dbReference type="PANTHER" id="PTHR12112">
    <property type="entry name" value="BNIP - RELATED"/>
    <property type="match status" value="1"/>
</dbReference>
<accession>A0A7S2YRB6</accession>
<evidence type="ECO:0000256" key="7">
    <source>
        <dbReference type="ARBA" id="ARBA00047820"/>
    </source>
</evidence>
<comment type="catalytic activity">
    <reaction evidence="7">
        <text>diphosphate + H2O = 2 phosphate + H(+)</text>
        <dbReference type="Rhea" id="RHEA:24576"/>
        <dbReference type="ChEBI" id="CHEBI:15377"/>
        <dbReference type="ChEBI" id="CHEBI:15378"/>
        <dbReference type="ChEBI" id="CHEBI:33019"/>
        <dbReference type="ChEBI" id="CHEBI:43474"/>
        <dbReference type="EC" id="3.6.1.1"/>
    </reaction>
</comment>
<feature type="compositionally biased region" description="Basic and acidic residues" evidence="8">
    <location>
        <begin position="12"/>
        <end position="26"/>
    </location>
</feature>
<dbReference type="InterPro" id="IPR004097">
    <property type="entry name" value="DHHA2"/>
</dbReference>
<dbReference type="SMART" id="SM01131">
    <property type="entry name" value="DHHA2"/>
    <property type="match status" value="1"/>
</dbReference>
<protein>
    <recommendedName>
        <fullName evidence="2">inorganic diphosphatase</fullName>
        <ecNumber evidence="2">3.6.1.1</ecNumber>
    </recommendedName>
    <alternativeName>
        <fullName evidence="6">Pyrophosphate phospho-hydrolase</fullName>
    </alternativeName>
</protein>
<dbReference type="Gene3D" id="3.10.310.20">
    <property type="entry name" value="DHHA2 domain"/>
    <property type="match status" value="1"/>
</dbReference>
<dbReference type="PANTHER" id="PTHR12112:SF22">
    <property type="entry name" value="MANGANESE-DEPENDENT INORGANIC PYROPHOSPHATASE-RELATED"/>
    <property type="match status" value="1"/>
</dbReference>
<name>A0A7S2YRB6_9STRA</name>
<dbReference type="GO" id="GO:0004427">
    <property type="term" value="F:inorganic diphosphate phosphatase activity"/>
    <property type="evidence" value="ECO:0007669"/>
    <property type="project" value="UniProtKB-EC"/>
</dbReference>
<feature type="region of interest" description="Disordered" evidence="8">
    <location>
        <begin position="1"/>
        <end position="45"/>
    </location>
</feature>
<evidence type="ECO:0000259" key="9">
    <source>
        <dbReference type="SMART" id="SM01131"/>
    </source>
</evidence>
<dbReference type="AlphaFoldDB" id="A0A7S2YRB6"/>
<evidence type="ECO:0000256" key="5">
    <source>
        <dbReference type="ARBA" id="ARBA00023211"/>
    </source>
</evidence>
<evidence type="ECO:0000256" key="8">
    <source>
        <dbReference type="SAM" id="MobiDB-lite"/>
    </source>
</evidence>
<dbReference type="InterPro" id="IPR038763">
    <property type="entry name" value="DHH_sf"/>
</dbReference>
<dbReference type="Pfam" id="PF01368">
    <property type="entry name" value="DHH"/>
    <property type="match status" value="1"/>
</dbReference>
<dbReference type="InterPro" id="IPR038222">
    <property type="entry name" value="DHHA2_dom_sf"/>
</dbReference>
<dbReference type="InterPro" id="IPR001667">
    <property type="entry name" value="DDH_dom"/>
</dbReference>
<evidence type="ECO:0000256" key="1">
    <source>
        <dbReference type="ARBA" id="ARBA00001936"/>
    </source>
</evidence>
<gene>
    <name evidence="10" type="ORF">APAL1065_LOCUS25111</name>
</gene>
<evidence type="ECO:0000256" key="3">
    <source>
        <dbReference type="ARBA" id="ARBA00022723"/>
    </source>
</evidence>
<dbReference type="Gene3D" id="3.90.1640.10">
    <property type="entry name" value="inorganic pyrophosphatase (n-terminal core)"/>
    <property type="match status" value="1"/>
</dbReference>
<proteinExistence type="predicted"/>
<keyword evidence="3" id="KW-0479">Metal-binding</keyword>
<keyword evidence="5" id="KW-0464">Manganese</keyword>
<feature type="domain" description="DHHA2" evidence="9">
    <location>
        <begin position="276"/>
        <end position="419"/>
    </location>
</feature>
<organism evidence="10">
    <name type="scientific">Entomoneis paludosa</name>
    <dbReference type="NCBI Taxonomy" id="265537"/>
    <lineage>
        <taxon>Eukaryota</taxon>
        <taxon>Sar</taxon>
        <taxon>Stramenopiles</taxon>
        <taxon>Ochrophyta</taxon>
        <taxon>Bacillariophyta</taxon>
        <taxon>Bacillariophyceae</taxon>
        <taxon>Bacillariophycidae</taxon>
        <taxon>Entomoneidaceae</taxon>
        <taxon>Entomoneis</taxon>
    </lineage>
</organism>
<dbReference type="EMBL" id="HBHT01037390">
    <property type="protein sequence ID" value="CAD9990883.1"/>
    <property type="molecule type" value="Transcribed_RNA"/>
</dbReference>
<dbReference type="GO" id="GO:0005737">
    <property type="term" value="C:cytoplasm"/>
    <property type="evidence" value="ECO:0007669"/>
    <property type="project" value="InterPro"/>
</dbReference>
<evidence type="ECO:0000256" key="2">
    <source>
        <dbReference type="ARBA" id="ARBA00012146"/>
    </source>
</evidence>
<evidence type="ECO:0000256" key="6">
    <source>
        <dbReference type="ARBA" id="ARBA00032535"/>
    </source>
</evidence>